<dbReference type="InterPro" id="IPR013424">
    <property type="entry name" value="Ice-binding_C"/>
</dbReference>
<dbReference type="EMBL" id="CP133659">
    <property type="protein sequence ID" value="WMW66256.1"/>
    <property type="molecule type" value="Genomic_DNA"/>
</dbReference>
<dbReference type="NCBIfam" id="TIGR02595">
    <property type="entry name" value="PEP_CTERM"/>
    <property type="match status" value="1"/>
</dbReference>
<feature type="signal peptide" evidence="1">
    <location>
        <begin position="1"/>
        <end position="23"/>
    </location>
</feature>
<organism evidence="2 3">
    <name type="scientific">Nitratidesulfovibrio liaohensis</name>
    <dbReference type="NCBI Taxonomy" id="2604158"/>
    <lineage>
        <taxon>Bacteria</taxon>
        <taxon>Pseudomonadati</taxon>
        <taxon>Thermodesulfobacteriota</taxon>
        <taxon>Desulfovibrionia</taxon>
        <taxon>Desulfovibrionales</taxon>
        <taxon>Desulfovibrionaceae</taxon>
        <taxon>Nitratidesulfovibrio</taxon>
    </lineage>
</organism>
<reference evidence="2" key="1">
    <citation type="submission" date="2023-09" db="EMBL/GenBank/DDBJ databases">
        <authorList>
            <consortium name="CW5 consortium"/>
            <person name="Lu C.-W."/>
        </authorList>
    </citation>
    <scope>NUCLEOTIDE SEQUENCE</scope>
    <source>
        <strain evidence="2">KPS</strain>
    </source>
</reference>
<gene>
    <name evidence="2" type="ORF">KPS_000819</name>
</gene>
<proteinExistence type="predicted"/>
<dbReference type="NCBIfam" id="NF038125">
    <property type="entry name" value="PEP_CTERM_THxN"/>
    <property type="match status" value="1"/>
</dbReference>
<feature type="chain" id="PRO_5046959778" evidence="1">
    <location>
        <begin position="24"/>
        <end position="284"/>
    </location>
</feature>
<protein>
    <submittedName>
        <fullName evidence="2">THxN family PEP-CTERM protein</fullName>
    </submittedName>
</protein>
<sequence length="284" mass="30403">MKRLVTFFLTLLVPLLLQTSASASIVTQWNYTVDGVFVEWTNTLNDSNVYGDSTNGITGSSAKTLTYNYDGGVLVDPAKSVTGYSKLSWGDYYYNGRRYVRENVNPLSSIVLAATSGVIDTNGAAKVGLVLTHNNNAIPASNLDLASGIVRAILKLTPVGGSALPVFSTSLDFAFYETPNNSSTPNDVFVLLNPEVTQEVFHFYGIDYVMDFTKSFSPIPAAYRTALGLAADAVGWVTSEGATTIHETLLTIRALPTPEPTSALLMGIGLGGLALLSRRARRTA</sequence>
<dbReference type="Proteomes" id="UP001180616">
    <property type="component" value="Chromosome"/>
</dbReference>
<keyword evidence="3" id="KW-1185">Reference proteome</keyword>
<evidence type="ECO:0000256" key="1">
    <source>
        <dbReference type="SAM" id="SignalP"/>
    </source>
</evidence>
<evidence type="ECO:0000313" key="2">
    <source>
        <dbReference type="EMBL" id="WMW66256.1"/>
    </source>
</evidence>
<dbReference type="RefSeq" id="WP_309542160.1">
    <property type="nucleotide sequence ID" value="NZ_CP133659.1"/>
</dbReference>
<evidence type="ECO:0000313" key="3">
    <source>
        <dbReference type="Proteomes" id="UP001180616"/>
    </source>
</evidence>
<name>A0ABY9R4M0_9BACT</name>
<keyword evidence="1" id="KW-0732">Signal</keyword>
<accession>A0ABY9R4M0</accession>